<organism evidence="1 2">
    <name type="scientific">Caenimonas koreensis DSM 17982</name>
    <dbReference type="NCBI Taxonomy" id="1121255"/>
    <lineage>
        <taxon>Bacteria</taxon>
        <taxon>Pseudomonadati</taxon>
        <taxon>Pseudomonadota</taxon>
        <taxon>Betaproteobacteria</taxon>
        <taxon>Burkholderiales</taxon>
        <taxon>Comamonadaceae</taxon>
        <taxon>Caenimonas</taxon>
    </lineage>
</organism>
<dbReference type="NCBIfam" id="TIGR02335">
    <property type="entry name" value="hydr_PhnA"/>
    <property type="match status" value="1"/>
</dbReference>
<name>A0A844ARS1_9BURK</name>
<dbReference type="InterPro" id="IPR002591">
    <property type="entry name" value="Phosphodiest/P_Trfase"/>
</dbReference>
<dbReference type="PANTHER" id="PTHR10151">
    <property type="entry name" value="ECTONUCLEOTIDE PYROPHOSPHATASE/PHOSPHODIESTERASE"/>
    <property type="match status" value="1"/>
</dbReference>
<dbReference type="InterPro" id="IPR017850">
    <property type="entry name" value="Alkaline_phosphatase_core_sf"/>
</dbReference>
<dbReference type="CDD" id="cd16018">
    <property type="entry name" value="Enpp"/>
    <property type="match status" value="1"/>
</dbReference>
<keyword evidence="1" id="KW-0378">Hydrolase</keyword>
<sequence length="409" mass="44151">MRKPNMLNVNHRSYKLPTRPTVVVCVDGCEPDYLAQAVATGHMPWLKRALAEGTGIVADCVVPTFTNPNNLSIVTGAPPSVHGICGNYLFDVASGTEVMMNDPKWLRAPTLLAALADAGKKVCVITAKDKLRRLLGHKMKGICFSSEKSNDVSMEENGIADVLSIVGLPVPDVYSAALSEFVFAAGVKLMQRERPDVMYLSTTDYVQHKHAPGTEGANAFYSMMDGYLSQLDELGCVIALTADHGMNAKVAMDGQPDVIYLQDWFDAQLGAGVARVILPITDPYVVHHGALGSFATAYLPAGSDVGAVIASMKKIKGMEAVYSREEAAAHFELPADRIGDVVCVSERFTVIGTAASRHDLSGLDAPLRSHGGVSEQRVPLILNRKLPGLDMTRRFRNFDAFDLALNYAQ</sequence>
<proteinExistence type="predicted"/>
<dbReference type="SUPFAM" id="SSF53649">
    <property type="entry name" value="Alkaline phosphatase-like"/>
    <property type="match status" value="1"/>
</dbReference>
<dbReference type="EMBL" id="WJBU01000005">
    <property type="protein sequence ID" value="MRD46955.1"/>
    <property type="molecule type" value="Genomic_DNA"/>
</dbReference>
<dbReference type="InterPro" id="IPR023116">
    <property type="entry name" value="Phosphonoacetate_hydro_insert"/>
</dbReference>
<reference evidence="1 2" key="1">
    <citation type="submission" date="2019-11" db="EMBL/GenBank/DDBJ databases">
        <title>Caenimonas koreensis gen. nov., sp. nov., isolated from activated sludge.</title>
        <authorList>
            <person name="Seung H.R."/>
        </authorList>
    </citation>
    <scope>NUCLEOTIDE SEQUENCE [LARGE SCALE GENOMIC DNA]</scope>
    <source>
        <strain evidence="1 2">EMB320</strain>
    </source>
</reference>
<dbReference type="AlphaFoldDB" id="A0A844ARS1"/>
<dbReference type="EC" id="3.11.1.2" evidence="1"/>
<keyword evidence="2" id="KW-1185">Reference proteome</keyword>
<dbReference type="Proteomes" id="UP000487350">
    <property type="component" value="Unassembled WGS sequence"/>
</dbReference>
<gene>
    <name evidence="1" type="primary">phnA</name>
    <name evidence="1" type="ORF">GHT07_06680</name>
</gene>
<dbReference type="InterPro" id="IPR012710">
    <property type="entry name" value="Phosphonoacetate_hydro"/>
</dbReference>
<dbReference type="Pfam" id="PF01663">
    <property type="entry name" value="Phosphodiest"/>
    <property type="match status" value="1"/>
</dbReference>
<accession>A0A844ARS1</accession>
<dbReference type="PANTHER" id="PTHR10151:SF120">
    <property type="entry name" value="BIS(5'-ADENOSYL)-TRIPHOSPHATASE"/>
    <property type="match status" value="1"/>
</dbReference>
<comment type="caution">
    <text evidence="1">The sequence shown here is derived from an EMBL/GenBank/DDBJ whole genome shotgun (WGS) entry which is preliminary data.</text>
</comment>
<protein>
    <submittedName>
        <fullName evidence="1">Phosphonoacetate hydrolase</fullName>
        <ecNumber evidence="1">3.11.1.2</ecNumber>
    </submittedName>
</protein>
<evidence type="ECO:0000313" key="2">
    <source>
        <dbReference type="Proteomes" id="UP000487350"/>
    </source>
</evidence>
<evidence type="ECO:0000313" key="1">
    <source>
        <dbReference type="EMBL" id="MRD46955.1"/>
    </source>
</evidence>
<dbReference type="OrthoDB" id="9771966at2"/>
<dbReference type="Gene3D" id="3.30.1360.110">
    <property type="entry name" value="Domain 2, Phosphonoacetate Hydrolase"/>
    <property type="match status" value="1"/>
</dbReference>
<dbReference type="GO" id="GO:0047400">
    <property type="term" value="F:phosphonoacetate hydrolase activity"/>
    <property type="evidence" value="ECO:0007669"/>
    <property type="project" value="UniProtKB-EC"/>
</dbReference>
<dbReference type="Gene3D" id="3.40.720.10">
    <property type="entry name" value="Alkaline Phosphatase, subunit A"/>
    <property type="match status" value="1"/>
</dbReference>